<dbReference type="PROSITE" id="PS00141">
    <property type="entry name" value="ASP_PROTEASE"/>
    <property type="match status" value="1"/>
</dbReference>
<name>A0A9W8E7C7_9FUNG</name>
<keyword evidence="5 11" id="KW-0732">Signal</keyword>
<proteinExistence type="inferred from homology"/>
<accession>A0A9W8E7C7</accession>
<comment type="caution">
    <text evidence="13">The sequence shown here is derived from an EMBL/GenBank/DDBJ whole genome shotgun (WGS) entry which is preliminary data.</text>
</comment>
<dbReference type="InterPro" id="IPR001461">
    <property type="entry name" value="Aspartic_peptidase_A1"/>
</dbReference>
<dbReference type="OrthoDB" id="15189at2759"/>
<evidence type="ECO:0000256" key="8">
    <source>
        <dbReference type="PIRSR" id="PIRSR601461-1"/>
    </source>
</evidence>
<keyword evidence="4 10" id="KW-0645">Protease</keyword>
<evidence type="ECO:0000256" key="2">
    <source>
        <dbReference type="ARBA" id="ARBA00007447"/>
    </source>
</evidence>
<protein>
    <recommendedName>
        <fullName evidence="3">rhizopuspepsin</fullName>
        <ecNumber evidence="3">3.4.23.21</ecNumber>
    </recommendedName>
</protein>
<evidence type="ECO:0000256" key="9">
    <source>
        <dbReference type="PIRSR" id="PIRSR601461-2"/>
    </source>
</evidence>
<evidence type="ECO:0000256" key="6">
    <source>
        <dbReference type="ARBA" id="ARBA00022750"/>
    </source>
</evidence>
<dbReference type="EC" id="3.4.23.21" evidence="3"/>
<dbReference type="FunFam" id="2.40.70.10:FF:000115">
    <property type="entry name" value="Lysosomal aspartic protease"/>
    <property type="match status" value="1"/>
</dbReference>
<feature type="active site" evidence="8">
    <location>
        <position position="109"/>
    </location>
</feature>
<keyword evidence="14" id="KW-1185">Reference proteome</keyword>
<dbReference type="InterPro" id="IPR021109">
    <property type="entry name" value="Peptidase_aspartic_dom_sf"/>
</dbReference>
<feature type="active site" evidence="8">
    <location>
        <position position="311"/>
    </location>
</feature>
<dbReference type="PANTHER" id="PTHR47966:SF51">
    <property type="entry name" value="BETA-SITE APP-CLEAVING ENZYME, ISOFORM A-RELATED"/>
    <property type="match status" value="1"/>
</dbReference>
<feature type="chain" id="PRO_5040851091" description="rhizopuspepsin" evidence="11">
    <location>
        <begin position="22"/>
        <end position="447"/>
    </location>
</feature>
<dbReference type="SUPFAM" id="SSF50630">
    <property type="entry name" value="Acid proteases"/>
    <property type="match status" value="1"/>
</dbReference>
<dbReference type="GO" id="GO:0004190">
    <property type="term" value="F:aspartic-type endopeptidase activity"/>
    <property type="evidence" value="ECO:0007669"/>
    <property type="project" value="UniProtKB-KW"/>
</dbReference>
<evidence type="ECO:0000256" key="5">
    <source>
        <dbReference type="ARBA" id="ARBA00022729"/>
    </source>
</evidence>
<feature type="signal peptide" evidence="11">
    <location>
        <begin position="1"/>
        <end position="21"/>
    </location>
</feature>
<comment type="catalytic activity">
    <reaction evidence="1">
        <text>Hydrolysis of proteins with broad specificity similar to that of pepsin A, preferring hydrophobic residues at P1 and P1'. Clots milk and activates trypsinogen. Does not cleave 4-Gln-|-His-5, but does cleave 10-His-|-Leu-11 and 12-Val-|-Glu-13 in B chain of insulin.</text>
        <dbReference type="EC" id="3.4.23.21"/>
    </reaction>
</comment>
<dbReference type="Gene3D" id="2.40.70.10">
    <property type="entry name" value="Acid Proteases"/>
    <property type="match status" value="2"/>
</dbReference>
<dbReference type="EMBL" id="JANBPY010000778">
    <property type="protein sequence ID" value="KAJ1963789.1"/>
    <property type="molecule type" value="Genomic_DNA"/>
</dbReference>
<sequence length="447" mass="49481">MWVNFSSQLLSLVVTLTSAAGSHLNHVPLHAPHGLHNLVDLGEALDEQIFLVQVKYSKSTRVLPETRQEFVGVEKRELTKQRLTNHVNSMYYGTLSLGTPPQEFQVLFDTGSVDMWVPSVKCDSSPCLFKRRYNNTHSSTYQPRGTDEFRAGYGTGFVSGVQCEDTARIGDIIVPHQPFSECTTMGPYFSTVPIDGIVGLAFGSQDNPRSVSIFESMVSQGTVERPVFSFYLSSSSHKHSELVLGGSDPTHYQGSLRYVNLLHSLHWEVGFRGINVISNIGNPTANHGLSTTLATGGSSTFSLTDATALIDTGTTLILLDSKEANAINELLGASKDNQKSNVYYMHCNQTHLPTVEIQLGNEIFSLRPDIYVIQGDRQRCISGFATSPLSNTRVLGTVFLRHYYAVFDMKLRRIGFGKSFDRSNLREYGRANVVVKLTPCVSRYLGF</sequence>
<dbReference type="Proteomes" id="UP001150925">
    <property type="component" value="Unassembled WGS sequence"/>
</dbReference>
<keyword evidence="6 10" id="KW-0064">Aspartyl protease</keyword>
<evidence type="ECO:0000256" key="11">
    <source>
        <dbReference type="SAM" id="SignalP"/>
    </source>
</evidence>
<dbReference type="GO" id="GO:0006508">
    <property type="term" value="P:proteolysis"/>
    <property type="evidence" value="ECO:0007669"/>
    <property type="project" value="UniProtKB-KW"/>
</dbReference>
<evidence type="ECO:0000256" key="4">
    <source>
        <dbReference type="ARBA" id="ARBA00022670"/>
    </source>
</evidence>
<dbReference type="PRINTS" id="PR00792">
    <property type="entry name" value="PEPSIN"/>
</dbReference>
<feature type="disulfide bond" evidence="9">
    <location>
        <begin position="347"/>
        <end position="380"/>
    </location>
</feature>
<evidence type="ECO:0000256" key="7">
    <source>
        <dbReference type="ARBA" id="ARBA00022801"/>
    </source>
</evidence>
<keyword evidence="7 10" id="KW-0378">Hydrolase</keyword>
<dbReference type="InterPro" id="IPR033121">
    <property type="entry name" value="PEPTIDASE_A1"/>
</dbReference>
<feature type="domain" description="Peptidase A1" evidence="12">
    <location>
        <begin position="91"/>
        <end position="417"/>
    </location>
</feature>
<evidence type="ECO:0000313" key="13">
    <source>
        <dbReference type="EMBL" id="KAJ1963789.1"/>
    </source>
</evidence>
<evidence type="ECO:0000259" key="12">
    <source>
        <dbReference type="PROSITE" id="PS51767"/>
    </source>
</evidence>
<evidence type="ECO:0000256" key="1">
    <source>
        <dbReference type="ARBA" id="ARBA00001130"/>
    </source>
</evidence>
<comment type="similarity">
    <text evidence="2 10">Belongs to the peptidase A1 family.</text>
</comment>
<feature type="disulfide bond" evidence="9">
    <location>
        <begin position="122"/>
        <end position="127"/>
    </location>
</feature>
<dbReference type="Pfam" id="PF00026">
    <property type="entry name" value="Asp"/>
    <property type="match status" value="1"/>
</dbReference>
<keyword evidence="9" id="KW-1015">Disulfide bond</keyword>
<evidence type="ECO:0000313" key="14">
    <source>
        <dbReference type="Proteomes" id="UP001150925"/>
    </source>
</evidence>
<dbReference type="InterPro" id="IPR001969">
    <property type="entry name" value="Aspartic_peptidase_AS"/>
</dbReference>
<evidence type="ECO:0000256" key="3">
    <source>
        <dbReference type="ARBA" id="ARBA00013205"/>
    </source>
</evidence>
<reference evidence="13" key="1">
    <citation type="submission" date="2022-07" db="EMBL/GenBank/DDBJ databases">
        <title>Phylogenomic reconstructions and comparative analyses of Kickxellomycotina fungi.</title>
        <authorList>
            <person name="Reynolds N.K."/>
            <person name="Stajich J.E."/>
            <person name="Barry K."/>
            <person name="Grigoriev I.V."/>
            <person name="Crous P."/>
            <person name="Smith M.E."/>
        </authorList>
    </citation>
    <scope>NUCLEOTIDE SEQUENCE</scope>
    <source>
        <strain evidence="13">RSA 1196</strain>
    </source>
</reference>
<dbReference type="PROSITE" id="PS51767">
    <property type="entry name" value="PEPTIDASE_A1"/>
    <property type="match status" value="1"/>
</dbReference>
<dbReference type="PANTHER" id="PTHR47966">
    <property type="entry name" value="BETA-SITE APP-CLEAVING ENZYME, ISOFORM A-RELATED"/>
    <property type="match status" value="1"/>
</dbReference>
<evidence type="ECO:0000256" key="10">
    <source>
        <dbReference type="RuleBase" id="RU000454"/>
    </source>
</evidence>
<organism evidence="13 14">
    <name type="scientific">Dispira parvispora</name>
    <dbReference type="NCBI Taxonomy" id="1520584"/>
    <lineage>
        <taxon>Eukaryota</taxon>
        <taxon>Fungi</taxon>
        <taxon>Fungi incertae sedis</taxon>
        <taxon>Zoopagomycota</taxon>
        <taxon>Kickxellomycotina</taxon>
        <taxon>Dimargaritomycetes</taxon>
        <taxon>Dimargaritales</taxon>
        <taxon>Dimargaritaceae</taxon>
        <taxon>Dispira</taxon>
    </lineage>
</organism>
<gene>
    <name evidence="13" type="ORF">IWQ62_003111</name>
</gene>
<dbReference type="AlphaFoldDB" id="A0A9W8E7C7"/>